<accession>A0A061GUV3</accession>
<reference evidence="1 2" key="1">
    <citation type="journal article" date="2013" name="Genome Biol.">
        <title>The genome sequence of the most widely cultivated cacao type and its use to identify candidate genes regulating pod color.</title>
        <authorList>
            <person name="Motamayor J.C."/>
            <person name="Mockaitis K."/>
            <person name="Schmutz J."/>
            <person name="Haiminen N."/>
            <person name="Iii D.L."/>
            <person name="Cornejo O."/>
            <person name="Findley S.D."/>
            <person name="Zheng P."/>
            <person name="Utro F."/>
            <person name="Royaert S."/>
            <person name="Saski C."/>
            <person name="Jenkins J."/>
            <person name="Podicheti R."/>
            <person name="Zhao M."/>
            <person name="Scheffler B.E."/>
            <person name="Stack J.C."/>
            <person name="Feltus F.A."/>
            <person name="Mustiga G.M."/>
            <person name="Amores F."/>
            <person name="Phillips W."/>
            <person name="Marelli J.P."/>
            <person name="May G.D."/>
            <person name="Shapiro H."/>
            <person name="Ma J."/>
            <person name="Bustamante C.D."/>
            <person name="Schnell R.J."/>
            <person name="Main D."/>
            <person name="Gilbert D."/>
            <person name="Parida L."/>
            <person name="Kuhn D.N."/>
        </authorList>
    </citation>
    <scope>NUCLEOTIDE SEQUENCE [LARGE SCALE GENOMIC DNA]</scope>
    <source>
        <strain evidence="2">cv. Matina 1-6</strain>
    </source>
</reference>
<dbReference type="Proteomes" id="UP000026915">
    <property type="component" value="Chromosome 9"/>
</dbReference>
<dbReference type="InParanoid" id="A0A061GUV3"/>
<gene>
    <name evidence="1" type="ORF">TCM_041209</name>
</gene>
<dbReference type="HOGENOM" id="CLU_2799169_0_0_1"/>
<dbReference type="AlphaFoldDB" id="A0A061GUV3"/>
<evidence type="ECO:0000313" key="1">
    <source>
        <dbReference type="EMBL" id="EOY33256.1"/>
    </source>
</evidence>
<evidence type="ECO:0000313" key="2">
    <source>
        <dbReference type="Proteomes" id="UP000026915"/>
    </source>
</evidence>
<keyword evidence="2" id="KW-1185">Reference proteome</keyword>
<dbReference type="EMBL" id="CM001887">
    <property type="protein sequence ID" value="EOY33256.1"/>
    <property type="molecule type" value="Genomic_DNA"/>
</dbReference>
<dbReference type="Gramene" id="EOY33256">
    <property type="protein sequence ID" value="EOY33256"/>
    <property type="gene ID" value="TCM_041209"/>
</dbReference>
<sequence>MSFNGIIIMEQQHSSASTSHAYKQHYLPLSQPQSSTFRYCSLTLVTTQFNYLISTPFHRVTNSPTVLF</sequence>
<proteinExistence type="predicted"/>
<protein>
    <submittedName>
        <fullName evidence="1">Uncharacterized protein</fullName>
    </submittedName>
</protein>
<name>A0A061GUV3_THECC</name>
<organism evidence="1 2">
    <name type="scientific">Theobroma cacao</name>
    <name type="common">Cacao</name>
    <name type="synonym">Cocoa</name>
    <dbReference type="NCBI Taxonomy" id="3641"/>
    <lineage>
        <taxon>Eukaryota</taxon>
        <taxon>Viridiplantae</taxon>
        <taxon>Streptophyta</taxon>
        <taxon>Embryophyta</taxon>
        <taxon>Tracheophyta</taxon>
        <taxon>Spermatophyta</taxon>
        <taxon>Magnoliopsida</taxon>
        <taxon>eudicotyledons</taxon>
        <taxon>Gunneridae</taxon>
        <taxon>Pentapetalae</taxon>
        <taxon>rosids</taxon>
        <taxon>malvids</taxon>
        <taxon>Malvales</taxon>
        <taxon>Malvaceae</taxon>
        <taxon>Byttnerioideae</taxon>
        <taxon>Theobroma</taxon>
    </lineage>
</organism>